<accession>A0ABU2YHK0</accession>
<dbReference type="RefSeq" id="WP_311426406.1">
    <property type="nucleotide sequence ID" value="NZ_JAVRIA010000001.1"/>
</dbReference>
<gene>
    <name evidence="1" type="ORF">RM697_03250</name>
</gene>
<proteinExistence type="predicted"/>
<keyword evidence="2" id="KW-1185">Reference proteome</keyword>
<name>A0ABU2YHK0_9FLAO</name>
<dbReference type="Proteomes" id="UP001259492">
    <property type="component" value="Unassembled WGS sequence"/>
</dbReference>
<evidence type="ECO:0000313" key="2">
    <source>
        <dbReference type="Proteomes" id="UP001259492"/>
    </source>
</evidence>
<sequence>MNLTKLALFFFIIFISINLNSQSVEDIIADELCDCIKTKEITELEKIDLCLADIILSNEINLLKEFRVKTMDSIPQDVFIRIASKMTKQCSYLFNFVEPIKDKISNNNTLNCSELVDGNYYYLIPSYENRKVMDTTFVNINNHSWEEKMQKTNTYSNLKFLKKSDCEFSLEFIESDDDIKKNFSKKGDVYNYKIVGTTLNSLFLEIEMGKRKSYFELIKLK</sequence>
<reference evidence="1 2" key="1">
    <citation type="submission" date="2023-09" db="EMBL/GenBank/DDBJ databases">
        <authorList>
            <person name="Rey-Velasco X."/>
        </authorList>
    </citation>
    <scope>NUCLEOTIDE SEQUENCE [LARGE SCALE GENOMIC DNA]</scope>
    <source>
        <strain evidence="1 2">W332</strain>
    </source>
</reference>
<dbReference type="EMBL" id="JAVRIA010000001">
    <property type="protein sequence ID" value="MDT0557645.1"/>
    <property type="molecule type" value="Genomic_DNA"/>
</dbReference>
<protein>
    <submittedName>
        <fullName evidence="1">Uncharacterized protein</fullName>
    </submittedName>
</protein>
<comment type="caution">
    <text evidence="1">The sequence shown here is derived from an EMBL/GenBank/DDBJ whole genome shotgun (WGS) entry which is preliminary data.</text>
</comment>
<evidence type="ECO:0000313" key="1">
    <source>
        <dbReference type="EMBL" id="MDT0557645.1"/>
    </source>
</evidence>
<organism evidence="1 2">
    <name type="scientific">Microcosmobacter mediterraneus</name>
    <dbReference type="NCBI Taxonomy" id="3075607"/>
    <lineage>
        <taxon>Bacteria</taxon>
        <taxon>Pseudomonadati</taxon>
        <taxon>Bacteroidota</taxon>
        <taxon>Flavobacteriia</taxon>
        <taxon>Flavobacteriales</taxon>
        <taxon>Flavobacteriaceae</taxon>
        <taxon>Microcosmobacter</taxon>
    </lineage>
</organism>